<evidence type="ECO:0000256" key="4">
    <source>
        <dbReference type="PROSITE-ProRule" id="PRU00169"/>
    </source>
</evidence>
<dbReference type="SUPFAM" id="SSF52172">
    <property type="entry name" value="CheY-like"/>
    <property type="match status" value="1"/>
</dbReference>
<dbReference type="NCBIfam" id="TIGR00229">
    <property type="entry name" value="sensory_box"/>
    <property type="match status" value="1"/>
</dbReference>
<keyword evidence="5" id="KW-1133">Transmembrane helix</keyword>
<evidence type="ECO:0000313" key="10">
    <source>
        <dbReference type="Proteomes" id="UP000198862"/>
    </source>
</evidence>
<dbReference type="SMART" id="SM00387">
    <property type="entry name" value="HATPase_c"/>
    <property type="match status" value="1"/>
</dbReference>
<proteinExistence type="predicted"/>
<dbReference type="PANTHER" id="PTHR45339">
    <property type="entry name" value="HYBRID SIGNAL TRANSDUCTION HISTIDINE KINASE J"/>
    <property type="match status" value="1"/>
</dbReference>
<dbReference type="CDD" id="cd00130">
    <property type="entry name" value="PAS"/>
    <property type="match status" value="1"/>
</dbReference>
<feature type="transmembrane region" description="Helical" evidence="5">
    <location>
        <begin position="53"/>
        <end position="71"/>
    </location>
</feature>
<name>A0A1I1N8T3_9GAMM</name>
<feature type="domain" description="Response regulatory" evidence="7">
    <location>
        <begin position="878"/>
        <end position="992"/>
    </location>
</feature>
<dbReference type="GO" id="GO:0000155">
    <property type="term" value="F:phosphorelay sensor kinase activity"/>
    <property type="evidence" value="ECO:0007669"/>
    <property type="project" value="InterPro"/>
</dbReference>
<dbReference type="InterPro" id="IPR001789">
    <property type="entry name" value="Sig_transdc_resp-reg_receiver"/>
</dbReference>
<dbReference type="SUPFAM" id="SSF47384">
    <property type="entry name" value="Homodimeric domain of signal transducing histidine kinase"/>
    <property type="match status" value="1"/>
</dbReference>
<protein>
    <recommendedName>
        <fullName evidence="2">histidine kinase</fullName>
        <ecNumber evidence="2">2.7.13.3</ecNumber>
    </recommendedName>
</protein>
<dbReference type="OrthoDB" id="9810730at2"/>
<dbReference type="InterPro" id="IPR036890">
    <property type="entry name" value="HATPase_C_sf"/>
</dbReference>
<dbReference type="STRING" id="1123010.SAMN02745724_02867"/>
<dbReference type="EC" id="2.7.13.3" evidence="2"/>
<dbReference type="Gene3D" id="3.40.50.2300">
    <property type="match status" value="1"/>
</dbReference>
<accession>A0A1I1N8T3</accession>
<feature type="transmembrane region" description="Helical" evidence="5">
    <location>
        <begin position="21"/>
        <end position="38"/>
    </location>
</feature>
<dbReference type="PROSITE" id="PS50110">
    <property type="entry name" value="RESPONSE_REGULATORY"/>
    <property type="match status" value="1"/>
</dbReference>
<dbReference type="Pfam" id="PF13426">
    <property type="entry name" value="PAS_9"/>
    <property type="match status" value="1"/>
</dbReference>
<evidence type="ECO:0000256" key="1">
    <source>
        <dbReference type="ARBA" id="ARBA00000085"/>
    </source>
</evidence>
<feature type="transmembrane region" description="Helical" evidence="5">
    <location>
        <begin position="124"/>
        <end position="146"/>
    </location>
</feature>
<dbReference type="EMBL" id="FOLO01000022">
    <property type="protein sequence ID" value="SFC90140.1"/>
    <property type="molecule type" value="Genomic_DNA"/>
</dbReference>
<evidence type="ECO:0000259" key="8">
    <source>
        <dbReference type="PROSITE" id="PS50112"/>
    </source>
</evidence>
<dbReference type="InterPro" id="IPR011006">
    <property type="entry name" value="CheY-like_superfamily"/>
</dbReference>
<gene>
    <name evidence="9" type="ORF">SAMN02745724_02867</name>
</gene>
<feature type="domain" description="PAS" evidence="8">
    <location>
        <begin position="489"/>
        <end position="541"/>
    </location>
</feature>
<dbReference type="InterPro" id="IPR005467">
    <property type="entry name" value="His_kinase_dom"/>
</dbReference>
<dbReference type="Pfam" id="PF02518">
    <property type="entry name" value="HATPase_c"/>
    <property type="match status" value="1"/>
</dbReference>
<comment type="caution">
    <text evidence="4">Lacks conserved residue(s) required for the propagation of feature annotation.</text>
</comment>
<feature type="transmembrane region" description="Helical" evidence="5">
    <location>
        <begin position="158"/>
        <end position="177"/>
    </location>
</feature>
<keyword evidence="5" id="KW-0812">Transmembrane</keyword>
<dbReference type="InterPro" id="IPR036097">
    <property type="entry name" value="HisK_dim/P_sf"/>
</dbReference>
<keyword evidence="5" id="KW-0472">Membrane</keyword>
<dbReference type="PRINTS" id="PR00344">
    <property type="entry name" value="BCTRLSENSOR"/>
</dbReference>
<dbReference type="InterPro" id="IPR003594">
    <property type="entry name" value="HATPase_dom"/>
</dbReference>
<dbReference type="SUPFAM" id="SSF55785">
    <property type="entry name" value="PYP-like sensor domain (PAS domain)"/>
    <property type="match status" value="1"/>
</dbReference>
<dbReference type="Pfam" id="PF00512">
    <property type="entry name" value="HisKA"/>
    <property type="match status" value="1"/>
</dbReference>
<dbReference type="SMART" id="SM00091">
    <property type="entry name" value="PAS"/>
    <property type="match status" value="1"/>
</dbReference>
<keyword evidence="3" id="KW-0597">Phosphoprotein</keyword>
<dbReference type="CDD" id="cd17546">
    <property type="entry name" value="REC_hyHK_CKI1_RcsC-like"/>
    <property type="match status" value="1"/>
</dbReference>
<comment type="catalytic activity">
    <reaction evidence="1">
        <text>ATP + protein L-histidine = ADP + protein N-phospho-L-histidine.</text>
        <dbReference type="EC" id="2.7.13.3"/>
    </reaction>
</comment>
<dbReference type="SMART" id="SM00388">
    <property type="entry name" value="HisKA"/>
    <property type="match status" value="1"/>
</dbReference>
<evidence type="ECO:0000313" key="9">
    <source>
        <dbReference type="EMBL" id="SFC90140.1"/>
    </source>
</evidence>
<dbReference type="PROSITE" id="PS50112">
    <property type="entry name" value="PAS"/>
    <property type="match status" value="1"/>
</dbReference>
<feature type="domain" description="Histidine kinase" evidence="6">
    <location>
        <begin position="634"/>
        <end position="855"/>
    </location>
</feature>
<evidence type="ECO:0000256" key="5">
    <source>
        <dbReference type="SAM" id="Phobius"/>
    </source>
</evidence>
<dbReference type="Gene3D" id="1.10.287.130">
    <property type="match status" value="1"/>
</dbReference>
<evidence type="ECO:0000259" key="6">
    <source>
        <dbReference type="PROSITE" id="PS50109"/>
    </source>
</evidence>
<dbReference type="SUPFAM" id="SSF55874">
    <property type="entry name" value="ATPase domain of HSP90 chaperone/DNA topoisomerase II/histidine kinase"/>
    <property type="match status" value="1"/>
</dbReference>
<dbReference type="CDD" id="cd00082">
    <property type="entry name" value="HisKA"/>
    <property type="match status" value="1"/>
</dbReference>
<dbReference type="Gene3D" id="3.30.565.10">
    <property type="entry name" value="Histidine kinase-like ATPase, C-terminal domain"/>
    <property type="match status" value="1"/>
</dbReference>
<dbReference type="InterPro" id="IPR003661">
    <property type="entry name" value="HisK_dim/P_dom"/>
</dbReference>
<dbReference type="Pfam" id="PF00072">
    <property type="entry name" value="Response_reg"/>
    <property type="match status" value="1"/>
</dbReference>
<dbReference type="RefSeq" id="WP_091985206.1">
    <property type="nucleotide sequence ID" value="NZ_FOLO01000022.1"/>
</dbReference>
<dbReference type="Gene3D" id="3.30.450.20">
    <property type="entry name" value="PAS domain"/>
    <property type="match status" value="1"/>
</dbReference>
<evidence type="ECO:0000259" key="7">
    <source>
        <dbReference type="PROSITE" id="PS50110"/>
    </source>
</evidence>
<dbReference type="PROSITE" id="PS50109">
    <property type="entry name" value="HIS_KIN"/>
    <property type="match status" value="1"/>
</dbReference>
<dbReference type="SMART" id="SM00448">
    <property type="entry name" value="REC"/>
    <property type="match status" value="1"/>
</dbReference>
<dbReference type="Proteomes" id="UP000198862">
    <property type="component" value="Unassembled WGS sequence"/>
</dbReference>
<evidence type="ECO:0000256" key="3">
    <source>
        <dbReference type="ARBA" id="ARBA00022553"/>
    </source>
</evidence>
<dbReference type="PANTHER" id="PTHR45339:SF5">
    <property type="entry name" value="HISTIDINE KINASE"/>
    <property type="match status" value="1"/>
</dbReference>
<feature type="transmembrane region" description="Helical" evidence="5">
    <location>
        <begin position="183"/>
        <end position="204"/>
    </location>
</feature>
<evidence type="ECO:0000256" key="2">
    <source>
        <dbReference type="ARBA" id="ARBA00012438"/>
    </source>
</evidence>
<dbReference type="InterPro" id="IPR004358">
    <property type="entry name" value="Sig_transdc_His_kin-like_C"/>
</dbReference>
<feature type="transmembrane region" description="Helical" evidence="5">
    <location>
        <begin position="78"/>
        <end position="96"/>
    </location>
</feature>
<organism evidence="9 10">
    <name type="scientific">Pseudoalteromonas denitrificans DSM 6059</name>
    <dbReference type="NCBI Taxonomy" id="1123010"/>
    <lineage>
        <taxon>Bacteria</taxon>
        <taxon>Pseudomonadati</taxon>
        <taxon>Pseudomonadota</taxon>
        <taxon>Gammaproteobacteria</taxon>
        <taxon>Alteromonadales</taxon>
        <taxon>Pseudoalteromonadaceae</taxon>
        <taxon>Pseudoalteromonas</taxon>
    </lineage>
</organism>
<dbReference type="AlphaFoldDB" id="A0A1I1N8T3"/>
<feature type="transmembrane region" description="Helical" evidence="5">
    <location>
        <begin position="216"/>
        <end position="235"/>
    </location>
</feature>
<sequence>MNIKNNESNASITLSLLSKTFAIFSITLGLIVLLGWYFNQAVITQLHSSLAPMHYNTALCLSLLGVGILSVNYKWSFILPSLVFFISFITLMQFILDFNLGVDQFFLAQKGNLYNLLPGRMSPITAICLLFSSIIILLFSSSAFPIEIKLTLSQTCTFFILSLPVISLLGYVFNLNFTFAWSYFSPMAIHTALGIICIGISLKFSFINHYKDSKPLFEIFIVSGVLLAIWLVGVYQENTKIKAELNKEMHLVGTQIKQQLDTQLQHIKSIKTNSNNIPTNTNKLILNTPWITRIQWFNINSASNVFSLPKANTQNFLSSELLELFEHVEKTKALSSSVITETKSNNKSILVIIPNLLNGDSSKDDPLKGFTVVYINIDLFFKQLVLNNTSHFLSIKLNHNYQEFYNNTQLKNENYFSLKQNIQLAGSTWSIIITPNLSFFKNITTFLPAWLFTSAFFATLLSAFISQYWYLLQQKSHELSKLKERFSDDKKTNNAIAENINDAIVIIDNKSIIQSFSNKAESLFGYTKEEIVGRSVNLLMPTKLSLAHDKHVQGFNANKKTSIITKRKSLKGLTKSQQEFPIEITLVEVLSAKKQLFIGIIKDISQQQHNEVQLDKAKCETESIKLAKSKFIEYMGHEIKSPMNSIYGVLQLLQHESDSHINKDLIEKAIFSSKSLLCSINDIIDFSKIEDDKLFIEESVISLKQLLHRLMLDMTPIAEQKNVLLSLTYSSNFTDGWLADPVRIRQIVLNLIINSLKFTQDGKIDIHIDIINSKTNRKSLKISVSDTGIGMHKDKVSSLFNHIDQGTKLTTYLCDGSDLDLLIVEKMIQLMDGSISVGSIEGEGSCFLVILPLIKEDKNFSEIQLHTEEVAPHFNDKVILLVESDKISKVIIKAMLEATNADVDVVSSGEEALSYLNKKQVDIILMNTRLPNLNGIETCRQIREINKILPIIAISENKIKDDISNFQHLGFNARINKPIELHYLYQILTEQLRPTSKLLL</sequence>
<reference evidence="9 10" key="1">
    <citation type="submission" date="2016-10" db="EMBL/GenBank/DDBJ databases">
        <authorList>
            <person name="de Groot N.N."/>
        </authorList>
    </citation>
    <scope>NUCLEOTIDE SEQUENCE [LARGE SCALE GENOMIC DNA]</scope>
    <source>
        <strain evidence="9 10">DSM 6059</strain>
    </source>
</reference>
<dbReference type="InterPro" id="IPR000014">
    <property type="entry name" value="PAS"/>
</dbReference>
<dbReference type="InterPro" id="IPR035965">
    <property type="entry name" value="PAS-like_dom_sf"/>
</dbReference>
<keyword evidence="10" id="KW-1185">Reference proteome</keyword>